<reference evidence="3" key="2">
    <citation type="submission" date="2015-01" db="EMBL/GenBank/DDBJ databases">
        <title>Evolutionary Origins and Diversification of the Mycorrhizal Mutualists.</title>
        <authorList>
            <consortium name="DOE Joint Genome Institute"/>
            <consortium name="Mycorrhizal Genomics Consortium"/>
            <person name="Kohler A."/>
            <person name="Kuo A."/>
            <person name="Nagy L.G."/>
            <person name="Floudas D."/>
            <person name="Copeland A."/>
            <person name="Barry K.W."/>
            <person name="Cichocki N."/>
            <person name="Veneault-Fourrey C."/>
            <person name="LaButti K."/>
            <person name="Lindquist E.A."/>
            <person name="Lipzen A."/>
            <person name="Lundell T."/>
            <person name="Morin E."/>
            <person name="Murat C."/>
            <person name="Riley R."/>
            <person name="Ohm R."/>
            <person name="Sun H."/>
            <person name="Tunlid A."/>
            <person name="Henrissat B."/>
            <person name="Grigoriev I.V."/>
            <person name="Hibbett D.S."/>
            <person name="Martin F."/>
        </authorList>
    </citation>
    <scope>NUCLEOTIDE SEQUENCE [LARGE SCALE GENOMIC DNA]</scope>
    <source>
        <strain evidence="3">Ve08.2h10</strain>
    </source>
</reference>
<gene>
    <name evidence="2" type="ORF">PAXRUDRAFT_21222</name>
</gene>
<organism evidence="2 3">
    <name type="scientific">Paxillus rubicundulus Ve08.2h10</name>
    <dbReference type="NCBI Taxonomy" id="930991"/>
    <lineage>
        <taxon>Eukaryota</taxon>
        <taxon>Fungi</taxon>
        <taxon>Dikarya</taxon>
        <taxon>Basidiomycota</taxon>
        <taxon>Agaricomycotina</taxon>
        <taxon>Agaricomycetes</taxon>
        <taxon>Agaricomycetidae</taxon>
        <taxon>Boletales</taxon>
        <taxon>Paxilineae</taxon>
        <taxon>Paxillaceae</taxon>
        <taxon>Paxillus</taxon>
    </lineage>
</organism>
<dbReference type="HOGENOM" id="CLU_3112045_0_0_1"/>
<feature type="region of interest" description="Disordered" evidence="1">
    <location>
        <begin position="1"/>
        <end position="51"/>
    </location>
</feature>
<feature type="non-terminal residue" evidence="2">
    <location>
        <position position="51"/>
    </location>
</feature>
<reference evidence="2 3" key="1">
    <citation type="submission" date="2014-04" db="EMBL/GenBank/DDBJ databases">
        <authorList>
            <consortium name="DOE Joint Genome Institute"/>
            <person name="Kuo A."/>
            <person name="Kohler A."/>
            <person name="Jargeat P."/>
            <person name="Nagy L.G."/>
            <person name="Floudas D."/>
            <person name="Copeland A."/>
            <person name="Barry K.W."/>
            <person name="Cichocki N."/>
            <person name="Veneault-Fourrey C."/>
            <person name="LaButti K."/>
            <person name="Lindquist E.A."/>
            <person name="Lipzen A."/>
            <person name="Lundell T."/>
            <person name="Morin E."/>
            <person name="Murat C."/>
            <person name="Sun H."/>
            <person name="Tunlid A."/>
            <person name="Henrissat B."/>
            <person name="Grigoriev I.V."/>
            <person name="Hibbett D.S."/>
            <person name="Martin F."/>
            <person name="Nordberg H.P."/>
            <person name="Cantor M.N."/>
            <person name="Hua S.X."/>
        </authorList>
    </citation>
    <scope>NUCLEOTIDE SEQUENCE [LARGE SCALE GENOMIC DNA]</scope>
    <source>
        <strain evidence="2 3">Ve08.2h10</strain>
    </source>
</reference>
<sequence>MAHSSLRGLVPPRTPPLQSLWDYGDDDDDDEVIGPPPPPETSPLAPISKTL</sequence>
<evidence type="ECO:0000256" key="1">
    <source>
        <dbReference type="SAM" id="MobiDB-lite"/>
    </source>
</evidence>
<protein>
    <submittedName>
        <fullName evidence="2">Uncharacterized protein</fullName>
    </submittedName>
</protein>
<proteinExistence type="predicted"/>
<dbReference type="InParanoid" id="A0A0D0D7U7"/>
<name>A0A0D0D7U7_9AGAM</name>
<keyword evidence="3" id="KW-1185">Reference proteome</keyword>
<feature type="compositionally biased region" description="Acidic residues" evidence="1">
    <location>
        <begin position="23"/>
        <end position="32"/>
    </location>
</feature>
<feature type="compositionally biased region" description="Low complexity" evidence="1">
    <location>
        <begin position="42"/>
        <end position="51"/>
    </location>
</feature>
<evidence type="ECO:0000313" key="2">
    <source>
        <dbReference type="EMBL" id="KIK73105.1"/>
    </source>
</evidence>
<dbReference type="EMBL" id="KN830100">
    <property type="protein sequence ID" value="KIK73105.1"/>
    <property type="molecule type" value="Genomic_DNA"/>
</dbReference>
<dbReference type="OrthoDB" id="27483at2759"/>
<dbReference type="AlphaFoldDB" id="A0A0D0D7U7"/>
<evidence type="ECO:0000313" key="3">
    <source>
        <dbReference type="Proteomes" id="UP000054538"/>
    </source>
</evidence>
<dbReference type="Proteomes" id="UP000054538">
    <property type="component" value="Unassembled WGS sequence"/>
</dbReference>
<accession>A0A0D0D7U7</accession>